<proteinExistence type="predicted"/>
<organism evidence="1 2">
    <name type="scientific">Paractinoplanes pyxinae</name>
    <dbReference type="NCBI Taxonomy" id="2997416"/>
    <lineage>
        <taxon>Bacteria</taxon>
        <taxon>Bacillati</taxon>
        <taxon>Actinomycetota</taxon>
        <taxon>Actinomycetes</taxon>
        <taxon>Micromonosporales</taxon>
        <taxon>Micromonosporaceae</taxon>
        <taxon>Paractinoplanes</taxon>
    </lineage>
</organism>
<accession>A0ABT4B8G2</accession>
<gene>
    <name evidence="1" type="ORF">OWR29_32775</name>
</gene>
<reference evidence="1" key="1">
    <citation type="submission" date="2022-11" db="EMBL/GenBank/DDBJ databases">
        <authorList>
            <person name="Somphong A."/>
            <person name="Phongsopitanun W."/>
        </authorList>
    </citation>
    <scope>NUCLEOTIDE SEQUENCE</scope>
    <source>
        <strain evidence="1">Pm04-4</strain>
    </source>
</reference>
<keyword evidence="2" id="KW-1185">Reference proteome</keyword>
<evidence type="ECO:0008006" key="3">
    <source>
        <dbReference type="Google" id="ProtNLM"/>
    </source>
</evidence>
<sequence length="388" mass="42583">MSTELPESYPLARAALAAGDDDPPSFERGEAAADEVIALEAAAGAMDRDDPLVGLYLRAAGRLAHLMFRDVLAEVADRRPVSPHLDRVRAARPITVTAAWAGPVAETWLRTLTPVRDREAVLRQHRIAALLKHTRQGEIREAYEDRTGRYVLVLADADGTWMCAEWQRDPAVAATWTDETVLAADRPVPGGPAGPLLALTPGPDGTVRVDPFPAGPVEGGPLTFDFGERPSAVRRLLLLLLPLALDPEAASFATRPFVFDTLIDQPGMALWPALTAPAAELRLPWPTIRQLAAADIAHARRLLAPGAPPIHRYYAIHDGDRFWQVVRQSADPDGHTTDRHIGPDGAWTPSTILTEIRIGKRDDDYRRLTPEEADEHVATIRARWARRR</sequence>
<protein>
    <recommendedName>
        <fullName evidence="3">DUF4132 domain-containing protein</fullName>
    </recommendedName>
</protein>
<name>A0ABT4B8G2_9ACTN</name>
<comment type="caution">
    <text evidence="1">The sequence shown here is derived from an EMBL/GenBank/DDBJ whole genome shotgun (WGS) entry which is preliminary data.</text>
</comment>
<dbReference type="EMBL" id="JAPNTZ010000013">
    <property type="protein sequence ID" value="MCY1142793.1"/>
    <property type="molecule type" value="Genomic_DNA"/>
</dbReference>
<evidence type="ECO:0000313" key="1">
    <source>
        <dbReference type="EMBL" id="MCY1142793.1"/>
    </source>
</evidence>
<dbReference type="RefSeq" id="WP_267567256.1">
    <property type="nucleotide sequence ID" value="NZ_JAPNTZ010000013.1"/>
</dbReference>
<evidence type="ECO:0000313" key="2">
    <source>
        <dbReference type="Proteomes" id="UP001151002"/>
    </source>
</evidence>
<dbReference type="Proteomes" id="UP001151002">
    <property type="component" value="Unassembled WGS sequence"/>
</dbReference>